<keyword evidence="18" id="KW-1185">Reference proteome</keyword>
<evidence type="ECO:0000256" key="15">
    <source>
        <dbReference type="SAM" id="MobiDB-lite"/>
    </source>
</evidence>
<evidence type="ECO:0000256" key="6">
    <source>
        <dbReference type="ARBA" id="ARBA00022679"/>
    </source>
</evidence>
<dbReference type="PANTHER" id="PTHR17490:SF16">
    <property type="entry name" value="THREONYLCARBAMOYL-AMP SYNTHASE"/>
    <property type="match status" value="1"/>
</dbReference>
<evidence type="ECO:0000256" key="3">
    <source>
        <dbReference type="ARBA" id="ARBA00012584"/>
    </source>
</evidence>
<dbReference type="EC" id="2.7.7.87" evidence="3 13"/>
<protein>
    <recommendedName>
        <fullName evidence="4 13">Threonylcarbamoyl-AMP synthase</fullName>
        <shortName evidence="13">TC-AMP synthase</shortName>
        <ecNumber evidence="3 13">2.7.7.87</ecNumber>
    </recommendedName>
    <alternativeName>
        <fullName evidence="11 13">L-threonylcarbamoyladenylate synthase</fullName>
    </alternativeName>
</protein>
<evidence type="ECO:0000313" key="18">
    <source>
        <dbReference type="Proteomes" id="UP000228945"/>
    </source>
</evidence>
<keyword evidence="5 13" id="KW-0963">Cytoplasm</keyword>
<dbReference type="Proteomes" id="UP000228945">
    <property type="component" value="Chromosome"/>
</dbReference>
<dbReference type="GO" id="GO:0006450">
    <property type="term" value="P:regulation of translational fidelity"/>
    <property type="evidence" value="ECO:0007669"/>
    <property type="project" value="TreeGrafter"/>
</dbReference>
<dbReference type="SUPFAM" id="SSF55821">
    <property type="entry name" value="YrdC/RibB"/>
    <property type="match status" value="1"/>
</dbReference>
<dbReference type="Pfam" id="PF03481">
    <property type="entry name" value="Sua5_C"/>
    <property type="match status" value="1"/>
</dbReference>
<comment type="catalytic activity">
    <reaction evidence="12 13">
        <text>L-threonine + hydrogencarbonate + ATP = L-threonylcarbamoyladenylate + diphosphate + H2O</text>
        <dbReference type="Rhea" id="RHEA:36407"/>
        <dbReference type="ChEBI" id="CHEBI:15377"/>
        <dbReference type="ChEBI" id="CHEBI:17544"/>
        <dbReference type="ChEBI" id="CHEBI:30616"/>
        <dbReference type="ChEBI" id="CHEBI:33019"/>
        <dbReference type="ChEBI" id="CHEBI:57926"/>
        <dbReference type="ChEBI" id="CHEBI:73682"/>
        <dbReference type="EC" id="2.7.7.87"/>
    </reaction>
</comment>
<dbReference type="Gene3D" id="3.40.50.11030">
    <property type="entry name" value="Threonylcarbamoyl-AMP synthase, C-terminal domain"/>
    <property type="match status" value="1"/>
</dbReference>
<feature type="binding site" evidence="14">
    <location>
        <position position="152"/>
    </location>
    <ligand>
        <name>ATP</name>
        <dbReference type="ChEBI" id="CHEBI:30616"/>
    </ligand>
</feature>
<feature type="binding site" evidence="14">
    <location>
        <position position="130"/>
    </location>
    <ligand>
        <name>L-threonine</name>
        <dbReference type="ChEBI" id="CHEBI:57926"/>
    </ligand>
</feature>
<evidence type="ECO:0000256" key="8">
    <source>
        <dbReference type="ARBA" id="ARBA00022695"/>
    </source>
</evidence>
<sequence length="324" mass="33104">MEDDRGRAGNGDGQHQPDGQASEVERAAAALRAGGLVILPTETVYGLAADAANPRAVAAVYQAKGRPSFNPLIAHVADVEAVRRIAVLDERGEALAAAFWPGPLTIVAPVRDAGAVSDLARAGLDTVAVRVPGHPLSRALLAAFGGPVVAPSANRSGRPSPTTYADAIEETGPASAAALDGGACRVGLESTVVALLPGEPARLLRPGSVTRAQLEAVVGPLAEAEADAKRSPGRLALHYAPDAPVRINEITAEPDEAFLAFGRSDSPFNLSPTGDLAEAAANLFAMLRAADRTKPSAIVVAPIPDEGLGEAINDRLKRAAGYVG</sequence>
<feature type="binding site" evidence="14">
    <location>
        <position position="239"/>
    </location>
    <ligand>
        <name>ATP</name>
        <dbReference type="ChEBI" id="CHEBI:30616"/>
    </ligand>
</feature>
<feature type="region of interest" description="Disordered" evidence="15">
    <location>
        <begin position="1"/>
        <end position="23"/>
    </location>
</feature>
<dbReference type="OrthoDB" id="9814580at2"/>
<evidence type="ECO:0000256" key="1">
    <source>
        <dbReference type="ARBA" id="ARBA00004496"/>
    </source>
</evidence>
<organism evidence="17 18">
    <name type="scientific">Caulobacter mirabilis</name>
    <dbReference type="NCBI Taxonomy" id="69666"/>
    <lineage>
        <taxon>Bacteria</taxon>
        <taxon>Pseudomonadati</taxon>
        <taxon>Pseudomonadota</taxon>
        <taxon>Alphaproteobacteria</taxon>
        <taxon>Caulobacterales</taxon>
        <taxon>Caulobacteraceae</taxon>
        <taxon>Caulobacter</taxon>
    </lineage>
</organism>
<dbReference type="GO" id="GO:0005524">
    <property type="term" value="F:ATP binding"/>
    <property type="evidence" value="ECO:0007669"/>
    <property type="project" value="UniProtKB-UniRule"/>
</dbReference>
<dbReference type="InterPro" id="IPR017945">
    <property type="entry name" value="DHBP_synth_RibB-like_a/b_dom"/>
</dbReference>
<proteinExistence type="inferred from homology"/>
<accession>A0A2D2B214</accession>
<keyword evidence="10 13" id="KW-0067">ATP-binding</keyword>
<dbReference type="GO" id="GO:0005737">
    <property type="term" value="C:cytoplasm"/>
    <property type="evidence" value="ECO:0007669"/>
    <property type="project" value="UniProtKB-SubCell"/>
</dbReference>
<dbReference type="RefSeq" id="WP_099623494.1">
    <property type="nucleotide sequence ID" value="NZ_CP024201.1"/>
</dbReference>
<feature type="binding site" evidence="14">
    <location>
        <position position="205"/>
    </location>
    <ligand>
        <name>ATP</name>
        <dbReference type="ChEBI" id="CHEBI:30616"/>
    </ligand>
</feature>
<dbReference type="Gene3D" id="3.90.870.10">
    <property type="entry name" value="DHBP synthase"/>
    <property type="match status" value="1"/>
</dbReference>
<evidence type="ECO:0000256" key="10">
    <source>
        <dbReference type="ARBA" id="ARBA00022840"/>
    </source>
</evidence>
<dbReference type="PROSITE" id="PS51163">
    <property type="entry name" value="YRDC"/>
    <property type="match status" value="1"/>
</dbReference>
<dbReference type="GO" id="GO:0003725">
    <property type="term" value="F:double-stranded RNA binding"/>
    <property type="evidence" value="ECO:0007669"/>
    <property type="project" value="UniProtKB-UniRule"/>
</dbReference>
<feature type="binding site" evidence="14">
    <location>
        <position position="126"/>
    </location>
    <ligand>
        <name>ATP</name>
        <dbReference type="ChEBI" id="CHEBI:30616"/>
    </ligand>
</feature>
<dbReference type="GO" id="GO:0061710">
    <property type="term" value="F:L-threonylcarbamoyladenylate synthase"/>
    <property type="evidence" value="ECO:0007669"/>
    <property type="project" value="UniProtKB-EC"/>
</dbReference>
<feature type="binding site" evidence="14">
    <location>
        <position position="75"/>
    </location>
    <ligand>
        <name>L-threonine</name>
        <dbReference type="ChEBI" id="CHEBI:57926"/>
    </ligand>
</feature>
<comment type="similarity">
    <text evidence="2 13">Belongs to the SUA5 family.</text>
</comment>
<dbReference type="GO" id="GO:0000049">
    <property type="term" value="F:tRNA binding"/>
    <property type="evidence" value="ECO:0007669"/>
    <property type="project" value="TreeGrafter"/>
</dbReference>
<gene>
    <name evidence="17" type="ORF">CSW64_18560</name>
</gene>
<keyword evidence="6 13" id="KW-0808">Transferase</keyword>
<dbReference type="InterPro" id="IPR005145">
    <property type="entry name" value="Sua5_C"/>
</dbReference>
<feature type="domain" description="YrdC-like" evidence="16">
    <location>
        <begin position="21"/>
        <end position="209"/>
    </location>
</feature>
<feature type="binding site" evidence="14">
    <location>
        <position position="190"/>
    </location>
    <ligand>
        <name>L-threonine</name>
        <dbReference type="ChEBI" id="CHEBI:57926"/>
    </ligand>
</feature>
<dbReference type="InterPro" id="IPR050156">
    <property type="entry name" value="TC-AMP_synthase_SUA5"/>
</dbReference>
<dbReference type="AlphaFoldDB" id="A0A2D2B214"/>
<feature type="binding site" evidence="14">
    <location>
        <position position="150"/>
    </location>
    <ligand>
        <name>L-threonine</name>
        <dbReference type="ChEBI" id="CHEBI:57926"/>
    </ligand>
</feature>
<name>A0A2D2B214_9CAUL</name>
<keyword evidence="7 13" id="KW-0819">tRNA processing</keyword>
<feature type="binding site" evidence="14">
    <location>
        <position position="43"/>
    </location>
    <ligand>
        <name>L-threonine</name>
        <dbReference type="ChEBI" id="CHEBI:57926"/>
    </ligand>
</feature>
<keyword evidence="9 13" id="KW-0547">Nucleotide-binding</keyword>
<dbReference type="InterPro" id="IPR010923">
    <property type="entry name" value="T(6)A37_SUA5"/>
</dbReference>
<evidence type="ECO:0000259" key="16">
    <source>
        <dbReference type="PROSITE" id="PS51163"/>
    </source>
</evidence>
<evidence type="ECO:0000256" key="12">
    <source>
        <dbReference type="ARBA" id="ARBA00048366"/>
    </source>
</evidence>
<comment type="subcellular location">
    <subcellularLocation>
        <location evidence="1 13">Cytoplasm</location>
    </subcellularLocation>
</comment>
<evidence type="ECO:0000256" key="4">
    <source>
        <dbReference type="ARBA" id="ARBA00015492"/>
    </source>
</evidence>
<comment type="function">
    <text evidence="13">Required for the formation of a threonylcarbamoyl group on adenosine at position 37 (t(6)A37) in tRNAs that read codons beginning with adenine.</text>
</comment>
<evidence type="ECO:0000313" key="17">
    <source>
        <dbReference type="EMBL" id="ATQ44246.1"/>
    </source>
</evidence>
<evidence type="ECO:0000256" key="11">
    <source>
        <dbReference type="ARBA" id="ARBA00029774"/>
    </source>
</evidence>
<dbReference type="InterPro" id="IPR006070">
    <property type="entry name" value="Sua5-like_dom"/>
</dbReference>
<dbReference type="PANTHER" id="PTHR17490">
    <property type="entry name" value="SUA5"/>
    <property type="match status" value="1"/>
</dbReference>
<keyword evidence="8 13" id="KW-0548">Nucleotidyltransferase</keyword>
<evidence type="ECO:0000256" key="14">
    <source>
        <dbReference type="PIRSR" id="PIRSR004930-1"/>
    </source>
</evidence>
<reference evidence="17 18" key="1">
    <citation type="submission" date="2017-10" db="EMBL/GenBank/DDBJ databases">
        <title>Genome sequence of Caulobacter mirabilis FWC38.</title>
        <authorList>
            <person name="Fiebig A."/>
            <person name="Crosson S."/>
        </authorList>
    </citation>
    <scope>NUCLEOTIDE SEQUENCE [LARGE SCALE GENOMIC DNA]</scope>
    <source>
        <strain evidence="17 18">FWC 38</strain>
    </source>
</reference>
<dbReference type="Pfam" id="PF01300">
    <property type="entry name" value="Sua5_yciO_yrdC"/>
    <property type="match status" value="1"/>
</dbReference>
<evidence type="ECO:0000256" key="7">
    <source>
        <dbReference type="ARBA" id="ARBA00022694"/>
    </source>
</evidence>
<feature type="binding site" evidence="14">
    <location>
        <position position="160"/>
    </location>
    <ligand>
        <name>ATP</name>
        <dbReference type="ChEBI" id="CHEBI:30616"/>
    </ligand>
</feature>
<dbReference type="GO" id="GO:0008033">
    <property type="term" value="P:tRNA processing"/>
    <property type="evidence" value="ECO:0007669"/>
    <property type="project" value="UniProtKB-KW"/>
</dbReference>
<evidence type="ECO:0000256" key="9">
    <source>
        <dbReference type="ARBA" id="ARBA00022741"/>
    </source>
</evidence>
<feature type="binding site" evidence="14">
    <location>
        <position position="66"/>
    </location>
    <ligand>
        <name>ATP</name>
        <dbReference type="ChEBI" id="CHEBI:30616"/>
    </ligand>
</feature>
<dbReference type="EMBL" id="CP024201">
    <property type="protein sequence ID" value="ATQ44246.1"/>
    <property type="molecule type" value="Genomic_DNA"/>
</dbReference>
<evidence type="ECO:0000256" key="5">
    <source>
        <dbReference type="ARBA" id="ARBA00022490"/>
    </source>
</evidence>
<dbReference type="KEGG" id="cmb:CSW64_18560"/>
<evidence type="ECO:0000256" key="13">
    <source>
        <dbReference type="PIRNR" id="PIRNR004930"/>
    </source>
</evidence>
<dbReference type="InterPro" id="IPR038385">
    <property type="entry name" value="Sua5/YwlC_C"/>
</dbReference>
<dbReference type="PIRSF" id="PIRSF004930">
    <property type="entry name" value="Tln_factor_SUA5"/>
    <property type="match status" value="1"/>
</dbReference>
<evidence type="ECO:0000256" key="2">
    <source>
        <dbReference type="ARBA" id="ARBA00007663"/>
    </source>
</evidence>
<feature type="binding site" evidence="14">
    <location>
        <position position="70"/>
    </location>
    <ligand>
        <name>ATP</name>
        <dbReference type="ChEBI" id="CHEBI:30616"/>
    </ligand>
</feature>
<dbReference type="NCBIfam" id="TIGR00057">
    <property type="entry name" value="L-threonylcarbamoyladenylate synthase"/>
    <property type="match status" value="1"/>
</dbReference>